<reference evidence="4 5" key="1">
    <citation type="submission" date="2019-07" db="EMBL/GenBank/DDBJ databases">
        <title>Genomic Encyclopedia of Type Strains, Phase I: the one thousand microbial genomes (KMG-I) project.</title>
        <authorList>
            <person name="Kyrpides N."/>
        </authorList>
    </citation>
    <scope>NUCLEOTIDE SEQUENCE [LARGE SCALE GENOMIC DNA]</scope>
    <source>
        <strain evidence="4 5">DSM 16647</strain>
    </source>
</reference>
<gene>
    <name evidence="4" type="ORF">LZ11_00011</name>
</gene>
<proteinExistence type="predicted"/>
<dbReference type="AlphaFoldDB" id="A0A5S5AYS0"/>
<dbReference type="Pfam" id="PF14559">
    <property type="entry name" value="TPR_19"/>
    <property type="match status" value="1"/>
</dbReference>
<dbReference type="InterPro" id="IPR013105">
    <property type="entry name" value="TPR_2"/>
</dbReference>
<dbReference type="InterPro" id="IPR011990">
    <property type="entry name" value="TPR-like_helical_dom_sf"/>
</dbReference>
<keyword evidence="2 3" id="KW-0802">TPR repeat</keyword>
<organism evidence="4 5">
    <name type="scientific">Thermosediminibacter litoriperuensis</name>
    <dbReference type="NCBI Taxonomy" id="291989"/>
    <lineage>
        <taxon>Bacteria</taxon>
        <taxon>Bacillati</taxon>
        <taxon>Bacillota</taxon>
        <taxon>Clostridia</taxon>
        <taxon>Thermosediminibacterales</taxon>
        <taxon>Thermosediminibacteraceae</taxon>
        <taxon>Thermosediminibacter</taxon>
    </lineage>
</organism>
<dbReference type="EMBL" id="VNHO01000001">
    <property type="protein sequence ID" value="TYP59855.1"/>
    <property type="molecule type" value="Genomic_DNA"/>
</dbReference>
<evidence type="ECO:0000313" key="4">
    <source>
        <dbReference type="EMBL" id="TYP59855.1"/>
    </source>
</evidence>
<dbReference type="OrthoDB" id="1721581at2"/>
<accession>A0A5S5AYS0</accession>
<dbReference type="Proteomes" id="UP000322294">
    <property type="component" value="Unassembled WGS sequence"/>
</dbReference>
<dbReference type="Gene3D" id="1.25.40.10">
    <property type="entry name" value="Tetratricopeptide repeat domain"/>
    <property type="match status" value="3"/>
</dbReference>
<dbReference type="PROSITE" id="PS50293">
    <property type="entry name" value="TPR_REGION"/>
    <property type="match status" value="1"/>
</dbReference>
<feature type="repeat" description="TPR" evidence="3">
    <location>
        <begin position="223"/>
        <end position="256"/>
    </location>
</feature>
<dbReference type="PROSITE" id="PS50005">
    <property type="entry name" value="TPR"/>
    <property type="match status" value="3"/>
</dbReference>
<dbReference type="SUPFAM" id="SSF48452">
    <property type="entry name" value="TPR-like"/>
    <property type="match status" value="2"/>
</dbReference>
<evidence type="ECO:0000256" key="1">
    <source>
        <dbReference type="ARBA" id="ARBA00022737"/>
    </source>
</evidence>
<keyword evidence="1" id="KW-0677">Repeat</keyword>
<feature type="repeat" description="TPR" evidence="3">
    <location>
        <begin position="257"/>
        <end position="290"/>
    </location>
</feature>
<dbReference type="RefSeq" id="WP_148865440.1">
    <property type="nucleotide sequence ID" value="NZ_VNHO01000001.1"/>
</dbReference>
<protein>
    <submittedName>
        <fullName evidence="4">Tfp pilus assembly protein PilF</fullName>
    </submittedName>
</protein>
<dbReference type="PANTHER" id="PTHR12558:SF13">
    <property type="entry name" value="CELL DIVISION CYCLE PROTEIN 27 HOMOLOG"/>
    <property type="match status" value="1"/>
</dbReference>
<evidence type="ECO:0000256" key="2">
    <source>
        <dbReference type="ARBA" id="ARBA00022803"/>
    </source>
</evidence>
<evidence type="ECO:0000256" key="3">
    <source>
        <dbReference type="PROSITE-ProRule" id="PRU00339"/>
    </source>
</evidence>
<feature type="repeat" description="TPR" evidence="3">
    <location>
        <begin position="189"/>
        <end position="222"/>
    </location>
</feature>
<sequence length="387" mass="43919">MNKTEALHLLSKVFNRRFVSITHFYLSILYRANMYDAALDYVRKMLLRSPGFVLFCWGGLICYFKRDFNGALHYFEKALSVEDAAEIRYFLGETCLELMEFEKAEENYTLIVDNPALKVKAMYGLALCKSGKSQYKEALELLNCALPEARGADYVKIQNKKGLCLMELGLLEEAKACFCDCLSRAPGDNNAKLNLALVLSKSGEYEKAINLYKSALSRFPHDIIAINNLALCLAASGRYEEALEYCERGLAMDPLNGDLLINKGYCLYKMADYKKAIECFREAEKLVKDDLVVKNNMALCLMAVKKYGEALQLLEDVLQKHRSDDILINKAFCLIKMGLYREAAECYKELEGRTTDKAGIYTMLGICFERLGETEKAVEYYNKALIA</sequence>
<name>A0A5S5AYS0_9FIRM</name>
<dbReference type="SMART" id="SM00028">
    <property type="entry name" value="TPR"/>
    <property type="match status" value="9"/>
</dbReference>
<keyword evidence="5" id="KW-1185">Reference proteome</keyword>
<comment type="caution">
    <text evidence="4">The sequence shown here is derived from an EMBL/GenBank/DDBJ whole genome shotgun (WGS) entry which is preliminary data.</text>
</comment>
<dbReference type="InterPro" id="IPR019734">
    <property type="entry name" value="TPR_rpt"/>
</dbReference>
<evidence type="ECO:0000313" key="5">
    <source>
        <dbReference type="Proteomes" id="UP000322294"/>
    </source>
</evidence>
<dbReference type="Pfam" id="PF07719">
    <property type="entry name" value="TPR_2"/>
    <property type="match status" value="1"/>
</dbReference>
<dbReference type="Pfam" id="PF13181">
    <property type="entry name" value="TPR_8"/>
    <property type="match status" value="2"/>
</dbReference>
<dbReference type="PANTHER" id="PTHR12558">
    <property type="entry name" value="CELL DIVISION CYCLE 16,23,27"/>
    <property type="match status" value="1"/>
</dbReference>
<dbReference type="Pfam" id="PF13432">
    <property type="entry name" value="TPR_16"/>
    <property type="match status" value="2"/>
</dbReference>